<organism evidence="2 3">
    <name type="scientific">Pleurodeles waltl</name>
    <name type="common">Iberian ribbed newt</name>
    <dbReference type="NCBI Taxonomy" id="8319"/>
    <lineage>
        <taxon>Eukaryota</taxon>
        <taxon>Metazoa</taxon>
        <taxon>Chordata</taxon>
        <taxon>Craniata</taxon>
        <taxon>Vertebrata</taxon>
        <taxon>Euteleostomi</taxon>
        <taxon>Amphibia</taxon>
        <taxon>Batrachia</taxon>
        <taxon>Caudata</taxon>
        <taxon>Salamandroidea</taxon>
        <taxon>Salamandridae</taxon>
        <taxon>Pleurodelinae</taxon>
        <taxon>Pleurodeles</taxon>
    </lineage>
</organism>
<protein>
    <submittedName>
        <fullName evidence="2">Uncharacterized protein</fullName>
    </submittedName>
</protein>
<evidence type="ECO:0000256" key="1">
    <source>
        <dbReference type="SAM" id="MobiDB-lite"/>
    </source>
</evidence>
<dbReference type="EMBL" id="JANPWB010000003">
    <property type="protein sequence ID" value="KAJ1200871.1"/>
    <property type="molecule type" value="Genomic_DNA"/>
</dbReference>
<gene>
    <name evidence="2" type="ORF">NDU88_004692</name>
</gene>
<proteinExistence type="predicted"/>
<dbReference type="Proteomes" id="UP001066276">
    <property type="component" value="Chromosome 2_1"/>
</dbReference>
<keyword evidence="3" id="KW-1185">Reference proteome</keyword>
<accession>A0AAV7VIZ3</accession>
<evidence type="ECO:0000313" key="2">
    <source>
        <dbReference type="EMBL" id="KAJ1200871.1"/>
    </source>
</evidence>
<evidence type="ECO:0000313" key="3">
    <source>
        <dbReference type="Proteomes" id="UP001066276"/>
    </source>
</evidence>
<name>A0AAV7VIZ3_PLEWA</name>
<reference evidence="2" key="1">
    <citation type="journal article" date="2022" name="bioRxiv">
        <title>Sequencing and chromosome-scale assembly of the giantPleurodeles waltlgenome.</title>
        <authorList>
            <person name="Brown T."/>
            <person name="Elewa A."/>
            <person name="Iarovenko S."/>
            <person name="Subramanian E."/>
            <person name="Araus A.J."/>
            <person name="Petzold A."/>
            <person name="Susuki M."/>
            <person name="Suzuki K.-i.T."/>
            <person name="Hayashi T."/>
            <person name="Toyoda A."/>
            <person name="Oliveira C."/>
            <person name="Osipova E."/>
            <person name="Leigh N.D."/>
            <person name="Simon A."/>
            <person name="Yun M.H."/>
        </authorList>
    </citation>
    <scope>NUCLEOTIDE SEQUENCE</scope>
    <source>
        <strain evidence="2">20211129_DDA</strain>
        <tissue evidence="2">Liver</tissue>
    </source>
</reference>
<dbReference type="AlphaFoldDB" id="A0AAV7VIZ3"/>
<comment type="caution">
    <text evidence="2">The sequence shown here is derived from an EMBL/GenBank/DDBJ whole genome shotgun (WGS) entry which is preliminary data.</text>
</comment>
<sequence>MGVQGHGEHARPVLRVTRARKQAQRPLERGVELREGLLMECSLGGASKMAASSEMMTRNEDILEERQLGEAGKMAAPGDYIEDEVILISDEEIEEQGRHKIVRGVGNVNFASNSGQQAGYWEVMVHRQFGRLAGGQSLPVKVRAPSRHRFEGRVKSGAVYPTSREPDGLGSLGQGEDSFFDEQPSTSRGASARSECLEEELLDYEEEVEEQVMPASKGIVKETLHTIPKVVRGDHFGSRRRDKLAGSLPSGEEAISVSVGFGGGREDLGVGMRKEGENEGGVYSGRIGWMSLFR</sequence>
<feature type="region of interest" description="Disordered" evidence="1">
    <location>
        <begin position="158"/>
        <end position="194"/>
    </location>
</feature>